<dbReference type="CDD" id="cd00063">
    <property type="entry name" value="FN3"/>
    <property type="match status" value="1"/>
</dbReference>
<evidence type="ECO:0000313" key="3">
    <source>
        <dbReference type="Proteomes" id="UP000821853"/>
    </source>
</evidence>
<keyword evidence="3" id="KW-1185">Reference proteome</keyword>
<dbReference type="AlphaFoldDB" id="A0A9J6GDS4"/>
<organism evidence="2 3">
    <name type="scientific">Haemaphysalis longicornis</name>
    <name type="common">Bush tick</name>
    <dbReference type="NCBI Taxonomy" id="44386"/>
    <lineage>
        <taxon>Eukaryota</taxon>
        <taxon>Metazoa</taxon>
        <taxon>Ecdysozoa</taxon>
        <taxon>Arthropoda</taxon>
        <taxon>Chelicerata</taxon>
        <taxon>Arachnida</taxon>
        <taxon>Acari</taxon>
        <taxon>Parasitiformes</taxon>
        <taxon>Ixodida</taxon>
        <taxon>Ixodoidea</taxon>
        <taxon>Ixodidae</taxon>
        <taxon>Haemaphysalinae</taxon>
        <taxon>Haemaphysalis</taxon>
    </lineage>
</organism>
<dbReference type="PROSITE" id="PS50853">
    <property type="entry name" value="FN3"/>
    <property type="match status" value="1"/>
</dbReference>
<dbReference type="VEuPathDB" id="VectorBase:HLOH_040340"/>
<dbReference type="InterPro" id="IPR013783">
    <property type="entry name" value="Ig-like_fold"/>
</dbReference>
<comment type="caution">
    <text evidence="2">The sequence shown here is derived from an EMBL/GenBank/DDBJ whole genome shotgun (WGS) entry which is preliminary data.</text>
</comment>
<evidence type="ECO:0000313" key="2">
    <source>
        <dbReference type="EMBL" id="KAH9373259.1"/>
    </source>
</evidence>
<dbReference type="Gene3D" id="2.60.40.10">
    <property type="entry name" value="Immunoglobulins"/>
    <property type="match status" value="1"/>
</dbReference>
<dbReference type="EMBL" id="JABSTR010000006">
    <property type="protein sequence ID" value="KAH9373259.1"/>
    <property type="molecule type" value="Genomic_DNA"/>
</dbReference>
<dbReference type="Proteomes" id="UP000821853">
    <property type="component" value="Chromosome 4"/>
</dbReference>
<name>A0A9J6GDS4_HAELO</name>
<dbReference type="InterPro" id="IPR003961">
    <property type="entry name" value="FN3_dom"/>
</dbReference>
<evidence type="ECO:0000259" key="1">
    <source>
        <dbReference type="PROSITE" id="PS50853"/>
    </source>
</evidence>
<feature type="domain" description="Fibronectin type-III" evidence="1">
    <location>
        <begin position="6"/>
        <end position="95"/>
    </location>
</feature>
<proteinExistence type="predicted"/>
<sequence>MRLRLPPRPHLLRRAAWFPAAVHSCAGRPLFLTEYVLHYGAENGDWKKLPLNSTRQTFVLDGLKCGTTYRLYMTASNSLGTGEPGEEVVVRTKGAGERRASSCALVRVCVCMRVRVRACACVRECACACACVCVCVCVGVFPYARFLPIRFSQQKRPPRGRSTLSCFFSLSLFFPVC</sequence>
<protein>
    <recommendedName>
        <fullName evidence="1">Fibronectin type-III domain-containing protein</fullName>
    </recommendedName>
</protein>
<reference evidence="2 3" key="1">
    <citation type="journal article" date="2020" name="Cell">
        <title>Large-Scale Comparative Analyses of Tick Genomes Elucidate Their Genetic Diversity and Vector Capacities.</title>
        <authorList>
            <consortium name="Tick Genome and Microbiome Consortium (TIGMIC)"/>
            <person name="Jia N."/>
            <person name="Wang J."/>
            <person name="Shi W."/>
            <person name="Du L."/>
            <person name="Sun Y."/>
            <person name="Zhan W."/>
            <person name="Jiang J.F."/>
            <person name="Wang Q."/>
            <person name="Zhang B."/>
            <person name="Ji P."/>
            <person name="Bell-Sakyi L."/>
            <person name="Cui X.M."/>
            <person name="Yuan T.T."/>
            <person name="Jiang B.G."/>
            <person name="Yang W.F."/>
            <person name="Lam T.T."/>
            <person name="Chang Q.C."/>
            <person name="Ding S.J."/>
            <person name="Wang X.J."/>
            <person name="Zhu J.G."/>
            <person name="Ruan X.D."/>
            <person name="Zhao L."/>
            <person name="Wei J.T."/>
            <person name="Ye R.Z."/>
            <person name="Que T.C."/>
            <person name="Du C.H."/>
            <person name="Zhou Y.H."/>
            <person name="Cheng J.X."/>
            <person name="Dai P.F."/>
            <person name="Guo W.B."/>
            <person name="Han X.H."/>
            <person name="Huang E.J."/>
            <person name="Li L.F."/>
            <person name="Wei W."/>
            <person name="Gao Y.C."/>
            <person name="Liu J.Z."/>
            <person name="Shao H.Z."/>
            <person name="Wang X."/>
            <person name="Wang C.C."/>
            <person name="Yang T.C."/>
            <person name="Huo Q.B."/>
            <person name="Li W."/>
            <person name="Chen H.Y."/>
            <person name="Chen S.E."/>
            <person name="Zhou L.G."/>
            <person name="Ni X.B."/>
            <person name="Tian J.H."/>
            <person name="Sheng Y."/>
            <person name="Liu T."/>
            <person name="Pan Y.S."/>
            <person name="Xia L.Y."/>
            <person name="Li J."/>
            <person name="Zhao F."/>
            <person name="Cao W.C."/>
        </authorList>
    </citation>
    <scope>NUCLEOTIDE SEQUENCE [LARGE SCALE GENOMIC DNA]</scope>
    <source>
        <strain evidence="2">HaeL-2018</strain>
    </source>
</reference>
<dbReference type="InterPro" id="IPR036116">
    <property type="entry name" value="FN3_sf"/>
</dbReference>
<dbReference type="SUPFAM" id="SSF49265">
    <property type="entry name" value="Fibronectin type III"/>
    <property type="match status" value="1"/>
</dbReference>
<gene>
    <name evidence="2" type="ORF">HPB48_005004</name>
</gene>
<dbReference type="OrthoDB" id="152385at2759"/>
<accession>A0A9J6GDS4</accession>